<gene>
    <name evidence="2" type="ORF">PQO05_13265</name>
</gene>
<dbReference type="PANTHER" id="PTHR32309">
    <property type="entry name" value="TYROSINE-PROTEIN KINASE"/>
    <property type="match status" value="1"/>
</dbReference>
<dbReference type="RefSeq" id="WP_273633399.1">
    <property type="nucleotide sequence ID" value="NZ_CP117167.1"/>
</dbReference>
<feature type="transmembrane region" description="Helical" evidence="1">
    <location>
        <begin position="35"/>
        <end position="54"/>
    </location>
</feature>
<feature type="transmembrane region" description="Helical" evidence="1">
    <location>
        <begin position="335"/>
        <end position="355"/>
    </location>
</feature>
<proteinExistence type="predicted"/>
<evidence type="ECO:0000256" key="1">
    <source>
        <dbReference type="SAM" id="Phobius"/>
    </source>
</evidence>
<keyword evidence="1" id="KW-1133">Transmembrane helix</keyword>
<dbReference type="InterPro" id="IPR050445">
    <property type="entry name" value="Bact_polysacc_biosynth/exp"/>
</dbReference>
<organism evidence="2 3">
    <name type="scientific">Mucilaginibacter jinjuensis</name>
    <dbReference type="NCBI Taxonomy" id="1176721"/>
    <lineage>
        <taxon>Bacteria</taxon>
        <taxon>Pseudomonadati</taxon>
        <taxon>Bacteroidota</taxon>
        <taxon>Sphingobacteriia</taxon>
        <taxon>Sphingobacteriales</taxon>
        <taxon>Sphingobacteriaceae</taxon>
        <taxon>Mucilaginibacter</taxon>
    </lineage>
</organism>
<evidence type="ECO:0000313" key="3">
    <source>
        <dbReference type="Proteomes" id="UP001216139"/>
    </source>
</evidence>
<reference evidence="2 3" key="1">
    <citation type="submission" date="2023-02" db="EMBL/GenBank/DDBJ databases">
        <title>Genome sequence of Mucilaginibacter jinjuensis strain KACC 16571.</title>
        <authorList>
            <person name="Kim S."/>
            <person name="Heo J."/>
            <person name="Kwon S.-W."/>
        </authorList>
    </citation>
    <scope>NUCLEOTIDE SEQUENCE [LARGE SCALE GENOMIC DNA]</scope>
    <source>
        <strain evidence="2 3">KACC 16571</strain>
    </source>
</reference>
<keyword evidence="1" id="KW-0812">Transmembrane</keyword>
<name>A0ABY7TF13_9SPHI</name>
<dbReference type="EMBL" id="CP117167">
    <property type="protein sequence ID" value="WCT14906.1"/>
    <property type="molecule type" value="Genomic_DNA"/>
</dbReference>
<keyword evidence="3" id="KW-1185">Reference proteome</keyword>
<accession>A0ABY7TF13</accession>
<protein>
    <submittedName>
        <fullName evidence="2">Lipopolysaccharide biosynthesis protein</fullName>
    </submittedName>
</protein>
<sequence length="360" mass="40404">MRETVDMAPVNDEGITLKEVIYKLQGSFYYLKKKWGWIVIFTLIGTICGLMYALRKKALYEAVVTFALQDDQIQGGAGLYTGLASQLGMDMSTSGSGPFAGDNVLSLLKSNSMIEKTLLTTVNYKGKDMTLAECYIQFNELRQEWQKDPELKSINFPANSNEDKFSLKQDSVMKIFYKSIVKNNLVIEKVDEATNIISVTVNTGDQLFSKLFSEALINEVSKFYIETKTQKTVENVLILQHQTDSVRREMNMAISGVASSSDQNPNPNPNMQVLHVGAQRKNFDVQVNQTILAELVRNLQTAKVTLRKETPLIQIIDRPKLPLDIKVFSKFKGMIVGGLMGAVLTIVTLLVSRFIKKTME</sequence>
<dbReference type="PANTHER" id="PTHR32309:SF13">
    <property type="entry name" value="FERRIC ENTEROBACTIN TRANSPORT PROTEIN FEPE"/>
    <property type="match status" value="1"/>
</dbReference>
<keyword evidence="1" id="KW-0472">Membrane</keyword>
<evidence type="ECO:0000313" key="2">
    <source>
        <dbReference type="EMBL" id="WCT14906.1"/>
    </source>
</evidence>
<dbReference type="Proteomes" id="UP001216139">
    <property type="component" value="Chromosome"/>
</dbReference>